<feature type="domain" description="WAP" evidence="2">
    <location>
        <begin position="27"/>
        <end position="73"/>
    </location>
</feature>
<dbReference type="SMART" id="SM00217">
    <property type="entry name" value="WAP"/>
    <property type="match status" value="1"/>
</dbReference>
<protein>
    <submittedName>
        <fullName evidence="3">WAP four-disulfide core domain 2</fullName>
    </submittedName>
</protein>
<name>A0A833ZBT1_9CHIR</name>
<evidence type="ECO:0000259" key="2">
    <source>
        <dbReference type="PROSITE" id="PS51390"/>
    </source>
</evidence>
<keyword evidence="1" id="KW-0732">Signal</keyword>
<dbReference type="GO" id="GO:0030414">
    <property type="term" value="F:peptidase inhibitor activity"/>
    <property type="evidence" value="ECO:0007669"/>
    <property type="project" value="InterPro"/>
</dbReference>
<dbReference type="Pfam" id="PF00095">
    <property type="entry name" value="WAP"/>
    <property type="match status" value="1"/>
</dbReference>
<feature type="signal peptide" evidence="1">
    <location>
        <begin position="1"/>
        <end position="28"/>
    </location>
</feature>
<dbReference type="Gene3D" id="4.10.75.10">
    <property type="entry name" value="Elafin-like"/>
    <property type="match status" value="1"/>
</dbReference>
<accession>A0A833ZBT1</accession>
<evidence type="ECO:0000313" key="4">
    <source>
        <dbReference type="Proteomes" id="UP000664940"/>
    </source>
</evidence>
<feature type="chain" id="PRO_5033004261" evidence="1">
    <location>
        <begin position="29"/>
        <end position="112"/>
    </location>
</feature>
<sequence length="112" mass="11930">MTAGRLGPFVTPLFLGLVLLVFHPGPEGGKAGVCPELENDDVNCTQECSSDEECGDYLKCCKAGCASVCYRPDEKPGSCPRVDLPLTPLGICRDQCPASLPSSEFQPPQPEE</sequence>
<gene>
    <name evidence="3" type="ORF">HJG60_020332</name>
</gene>
<dbReference type="Proteomes" id="UP000664940">
    <property type="component" value="Unassembled WGS sequence"/>
</dbReference>
<dbReference type="PRINTS" id="PR00003">
    <property type="entry name" value="4DISULPHCORE"/>
</dbReference>
<proteinExistence type="predicted"/>
<evidence type="ECO:0000256" key="1">
    <source>
        <dbReference type="SAM" id="SignalP"/>
    </source>
</evidence>
<dbReference type="EMBL" id="JABVXQ010000010">
    <property type="protein sequence ID" value="KAF6089777.1"/>
    <property type="molecule type" value="Genomic_DNA"/>
</dbReference>
<evidence type="ECO:0000313" key="3">
    <source>
        <dbReference type="EMBL" id="KAF6089777.1"/>
    </source>
</evidence>
<dbReference type="InterPro" id="IPR036645">
    <property type="entry name" value="Elafin-like_sf"/>
</dbReference>
<dbReference type="InterPro" id="IPR008197">
    <property type="entry name" value="WAP_dom"/>
</dbReference>
<reference evidence="3 4" key="1">
    <citation type="journal article" date="2020" name="Nature">
        <title>Six reference-quality genomes reveal evolution of bat adaptations.</title>
        <authorList>
            <person name="Jebb D."/>
            <person name="Huang Z."/>
            <person name="Pippel M."/>
            <person name="Hughes G.M."/>
            <person name="Lavrichenko K."/>
            <person name="Devanna P."/>
            <person name="Winkler S."/>
            <person name="Jermiin L.S."/>
            <person name="Skirmuntt E.C."/>
            <person name="Katzourakis A."/>
            <person name="Burkitt-Gray L."/>
            <person name="Ray D.A."/>
            <person name="Sullivan K.A.M."/>
            <person name="Roscito J.G."/>
            <person name="Kirilenko B.M."/>
            <person name="Davalos L.M."/>
            <person name="Corthals A.P."/>
            <person name="Power M.L."/>
            <person name="Jones G."/>
            <person name="Ransome R.D."/>
            <person name="Dechmann D.K.N."/>
            <person name="Locatelli A.G."/>
            <person name="Puechmaille S.J."/>
            <person name="Fedrigo O."/>
            <person name="Jarvis E.D."/>
            <person name="Hiller M."/>
            <person name="Vernes S.C."/>
            <person name="Myers E.W."/>
            <person name="Teeling E.C."/>
        </authorList>
    </citation>
    <scope>NUCLEOTIDE SEQUENCE [LARGE SCALE GENOMIC DNA]</scope>
    <source>
        <strain evidence="3">Bat1K_MPI-CBG_1</strain>
    </source>
</reference>
<dbReference type="GO" id="GO:0005576">
    <property type="term" value="C:extracellular region"/>
    <property type="evidence" value="ECO:0007669"/>
    <property type="project" value="InterPro"/>
</dbReference>
<organism evidence="3 4">
    <name type="scientific">Phyllostomus discolor</name>
    <name type="common">pale spear-nosed bat</name>
    <dbReference type="NCBI Taxonomy" id="89673"/>
    <lineage>
        <taxon>Eukaryota</taxon>
        <taxon>Metazoa</taxon>
        <taxon>Chordata</taxon>
        <taxon>Craniata</taxon>
        <taxon>Vertebrata</taxon>
        <taxon>Euteleostomi</taxon>
        <taxon>Mammalia</taxon>
        <taxon>Eutheria</taxon>
        <taxon>Laurasiatheria</taxon>
        <taxon>Chiroptera</taxon>
        <taxon>Yangochiroptera</taxon>
        <taxon>Phyllostomidae</taxon>
        <taxon>Phyllostominae</taxon>
        <taxon>Phyllostomus</taxon>
    </lineage>
</organism>
<comment type="caution">
    <text evidence="3">The sequence shown here is derived from an EMBL/GenBank/DDBJ whole genome shotgun (WGS) entry which is preliminary data.</text>
</comment>
<dbReference type="PROSITE" id="PS51390">
    <property type="entry name" value="WAP"/>
    <property type="match status" value="1"/>
</dbReference>
<dbReference type="SUPFAM" id="SSF57256">
    <property type="entry name" value="Elafin-like"/>
    <property type="match status" value="1"/>
</dbReference>
<dbReference type="AlphaFoldDB" id="A0A833ZBT1"/>